<evidence type="ECO:0008006" key="2">
    <source>
        <dbReference type="Google" id="ProtNLM"/>
    </source>
</evidence>
<evidence type="ECO:0000313" key="1">
    <source>
        <dbReference type="EMBL" id="KAL0333993.1"/>
    </source>
</evidence>
<sequence length="201" mass="22950">MFATLLGQHVNPAKTQLILSKAARHDSVRLLATHDFQEGQLPVKYLGLPLISSCLSLVNCRPLWDKIERCIQGWARISLSFEARVQLIKLVLMALNSYLAIPFILPKGIIKEIEKRLQNFLWKGIAGTGYSKVAWPQVCNPVDEGGLGVRDMQSLNLALMSKRLWEIVGINWASRRWRGKHIVNASYWCLWASLTYHVWQE</sequence>
<dbReference type="PANTHER" id="PTHR33116:SF78">
    <property type="entry name" value="OS12G0587133 PROTEIN"/>
    <property type="match status" value="1"/>
</dbReference>
<protein>
    <recommendedName>
        <fullName evidence="2">Reverse transcriptase</fullName>
    </recommendedName>
</protein>
<proteinExistence type="predicted"/>
<dbReference type="EMBL" id="JACGWK010000009">
    <property type="protein sequence ID" value="KAL0333993.1"/>
    <property type="molecule type" value="Genomic_DNA"/>
</dbReference>
<comment type="caution">
    <text evidence="1">The sequence shown here is derived from an EMBL/GenBank/DDBJ whole genome shotgun (WGS) entry which is preliminary data.</text>
</comment>
<name>A0AAW2MSS7_9LAMI</name>
<reference evidence="1" key="1">
    <citation type="submission" date="2020-06" db="EMBL/GenBank/DDBJ databases">
        <authorList>
            <person name="Li T."/>
            <person name="Hu X."/>
            <person name="Zhang T."/>
            <person name="Song X."/>
            <person name="Zhang H."/>
            <person name="Dai N."/>
            <person name="Sheng W."/>
            <person name="Hou X."/>
            <person name="Wei L."/>
        </authorList>
    </citation>
    <scope>NUCLEOTIDE SEQUENCE</scope>
    <source>
        <strain evidence="1">G01</strain>
        <tissue evidence="1">Leaf</tissue>
    </source>
</reference>
<reference evidence="1" key="2">
    <citation type="journal article" date="2024" name="Plant">
        <title>Genomic evolution and insights into agronomic trait innovations of Sesamum species.</title>
        <authorList>
            <person name="Miao H."/>
            <person name="Wang L."/>
            <person name="Qu L."/>
            <person name="Liu H."/>
            <person name="Sun Y."/>
            <person name="Le M."/>
            <person name="Wang Q."/>
            <person name="Wei S."/>
            <person name="Zheng Y."/>
            <person name="Lin W."/>
            <person name="Duan Y."/>
            <person name="Cao H."/>
            <person name="Xiong S."/>
            <person name="Wang X."/>
            <person name="Wei L."/>
            <person name="Li C."/>
            <person name="Ma Q."/>
            <person name="Ju M."/>
            <person name="Zhao R."/>
            <person name="Li G."/>
            <person name="Mu C."/>
            <person name="Tian Q."/>
            <person name="Mei H."/>
            <person name="Zhang T."/>
            <person name="Gao T."/>
            <person name="Zhang H."/>
        </authorList>
    </citation>
    <scope>NUCLEOTIDE SEQUENCE</scope>
    <source>
        <strain evidence="1">G01</strain>
    </source>
</reference>
<gene>
    <name evidence="1" type="ORF">Sangu_1555500</name>
</gene>
<dbReference type="AlphaFoldDB" id="A0AAW2MSS7"/>
<organism evidence="1">
    <name type="scientific">Sesamum angustifolium</name>
    <dbReference type="NCBI Taxonomy" id="2727405"/>
    <lineage>
        <taxon>Eukaryota</taxon>
        <taxon>Viridiplantae</taxon>
        <taxon>Streptophyta</taxon>
        <taxon>Embryophyta</taxon>
        <taxon>Tracheophyta</taxon>
        <taxon>Spermatophyta</taxon>
        <taxon>Magnoliopsida</taxon>
        <taxon>eudicotyledons</taxon>
        <taxon>Gunneridae</taxon>
        <taxon>Pentapetalae</taxon>
        <taxon>asterids</taxon>
        <taxon>lamiids</taxon>
        <taxon>Lamiales</taxon>
        <taxon>Pedaliaceae</taxon>
        <taxon>Sesamum</taxon>
    </lineage>
</organism>
<accession>A0AAW2MSS7</accession>
<dbReference type="PANTHER" id="PTHR33116">
    <property type="entry name" value="REVERSE TRANSCRIPTASE ZINC-BINDING DOMAIN-CONTAINING PROTEIN-RELATED-RELATED"/>
    <property type="match status" value="1"/>
</dbReference>